<dbReference type="PANTHER" id="PTHR45453">
    <property type="entry name" value="PHOSPHATE REGULON SENSOR PROTEIN PHOR"/>
    <property type="match status" value="1"/>
</dbReference>
<evidence type="ECO:0000256" key="2">
    <source>
        <dbReference type="ARBA" id="ARBA00012438"/>
    </source>
</evidence>
<evidence type="ECO:0000256" key="3">
    <source>
        <dbReference type="ARBA" id="ARBA00022553"/>
    </source>
</evidence>
<accession>A3IRW6</accession>
<dbReference type="AlphaFoldDB" id="A3IRW6"/>
<keyword evidence="6" id="KW-0902">Two-component regulatory system</keyword>
<comment type="caution">
    <text evidence="9">The sequence shown here is derived from an EMBL/GenBank/DDBJ whole genome shotgun (WGS) entry which is preliminary data.</text>
</comment>
<dbReference type="FunFam" id="3.30.565.10:FF:000049">
    <property type="entry name" value="Two-component sensor histidine kinase"/>
    <property type="match status" value="1"/>
</dbReference>
<dbReference type="InterPro" id="IPR003594">
    <property type="entry name" value="HATPase_dom"/>
</dbReference>
<dbReference type="SUPFAM" id="SSF47384">
    <property type="entry name" value="Homodimeric domain of signal transducing histidine kinase"/>
    <property type="match status" value="1"/>
</dbReference>
<sequence length="457" mass="51265">MKTSQLFRHSRLRLAVWYTLVMGVILSLSALGIYRSLVESNWNAMEREIESIAGTLHDSLEPMLPASEDPTTVLKRILPELCLVGQLCNSNPSLIERHTTGISDRNTYYLRLFNHQGKLLAFSPNQPDNLSQTLNSAPWQTIRNNNIRYRQFTIILHSSDTHDLAVNSSWGYLQLGRTLQPFDAEIKRLKIILMIGFPLVLGLVVVSSWWLSGLAMQPIYQSYQQQQQFTANAAHELRSPLASLLATIEAILRIPPSQPQNLTKMLQTLERQGRRLSHLITDLLLLTSLEAQSSSQPFQSCCLNDLVSDLIEEFSELATIAEIDLIEQIPDKPIYILGDESQLYRLVSNVIGNAIQYTPNSGQVMVSLILKEHSALIKIKDTGIGIPKEAQKQIFERFYRVDSDRARKTGGTGLGLAIAQAIAYHHQGYITVKSQLGGGSVFKISLPQVISCTFDFH</sequence>
<reference evidence="9 10" key="1">
    <citation type="submission" date="2007-03" db="EMBL/GenBank/DDBJ databases">
        <authorList>
            <person name="Stal L."/>
            <person name="Ferriera S."/>
            <person name="Johnson J."/>
            <person name="Kravitz S."/>
            <person name="Beeson K."/>
            <person name="Sutton G."/>
            <person name="Rogers Y.-H."/>
            <person name="Friedman R."/>
            <person name="Frazier M."/>
            <person name="Venter J.C."/>
        </authorList>
    </citation>
    <scope>NUCLEOTIDE SEQUENCE [LARGE SCALE GENOMIC DNA]</scope>
    <source>
        <strain evidence="9 10">CCY0110</strain>
    </source>
</reference>
<dbReference type="Gene3D" id="3.30.565.10">
    <property type="entry name" value="Histidine kinase-like ATPase, C-terminal domain"/>
    <property type="match status" value="1"/>
</dbReference>
<dbReference type="CDD" id="cd00082">
    <property type="entry name" value="HisKA"/>
    <property type="match status" value="1"/>
</dbReference>
<dbReference type="PROSITE" id="PS50109">
    <property type="entry name" value="HIS_KIN"/>
    <property type="match status" value="1"/>
</dbReference>
<dbReference type="CDD" id="cd00075">
    <property type="entry name" value="HATPase"/>
    <property type="match status" value="1"/>
</dbReference>
<feature type="transmembrane region" description="Helical" evidence="7">
    <location>
        <begin position="191"/>
        <end position="211"/>
    </location>
</feature>
<dbReference type="InterPro" id="IPR050351">
    <property type="entry name" value="BphY/WalK/GraS-like"/>
</dbReference>
<evidence type="ECO:0000256" key="5">
    <source>
        <dbReference type="ARBA" id="ARBA00022777"/>
    </source>
</evidence>
<dbReference type="PRINTS" id="PR00344">
    <property type="entry name" value="BCTRLSENSOR"/>
</dbReference>
<dbReference type="GO" id="GO:0005886">
    <property type="term" value="C:plasma membrane"/>
    <property type="evidence" value="ECO:0007669"/>
    <property type="project" value="TreeGrafter"/>
</dbReference>
<keyword evidence="7" id="KW-0812">Transmembrane</keyword>
<dbReference type="eggNOG" id="COG5002">
    <property type="taxonomic scope" value="Bacteria"/>
</dbReference>
<evidence type="ECO:0000313" key="9">
    <source>
        <dbReference type="EMBL" id="EAZ90817.1"/>
    </source>
</evidence>
<proteinExistence type="predicted"/>
<evidence type="ECO:0000313" key="10">
    <source>
        <dbReference type="Proteomes" id="UP000003781"/>
    </source>
</evidence>
<dbReference type="SMART" id="SM00387">
    <property type="entry name" value="HATPase_c"/>
    <property type="match status" value="1"/>
</dbReference>
<keyword evidence="5 9" id="KW-0418">Kinase</keyword>
<keyword evidence="7" id="KW-0472">Membrane</keyword>
<dbReference type="InterPro" id="IPR003661">
    <property type="entry name" value="HisK_dim/P_dom"/>
</dbReference>
<dbReference type="SUPFAM" id="SSF55874">
    <property type="entry name" value="ATPase domain of HSP90 chaperone/DNA topoisomerase II/histidine kinase"/>
    <property type="match status" value="1"/>
</dbReference>
<dbReference type="GO" id="GO:0004721">
    <property type="term" value="F:phosphoprotein phosphatase activity"/>
    <property type="evidence" value="ECO:0007669"/>
    <property type="project" value="TreeGrafter"/>
</dbReference>
<dbReference type="EC" id="2.7.13.3" evidence="2"/>
<dbReference type="EMBL" id="AAXW01000020">
    <property type="protein sequence ID" value="EAZ90817.1"/>
    <property type="molecule type" value="Genomic_DNA"/>
</dbReference>
<gene>
    <name evidence="9" type="ORF">CY0110_30336</name>
</gene>
<evidence type="ECO:0000259" key="8">
    <source>
        <dbReference type="PROSITE" id="PS50109"/>
    </source>
</evidence>
<feature type="domain" description="Histidine kinase" evidence="8">
    <location>
        <begin position="232"/>
        <end position="450"/>
    </location>
</feature>
<dbReference type="Pfam" id="PF00512">
    <property type="entry name" value="HisKA"/>
    <property type="match status" value="1"/>
</dbReference>
<dbReference type="RefSeq" id="WP_008276124.1">
    <property type="nucleotide sequence ID" value="NZ_AAXW01000020.1"/>
</dbReference>
<feature type="transmembrane region" description="Helical" evidence="7">
    <location>
        <begin position="15"/>
        <end position="37"/>
    </location>
</feature>
<keyword evidence="4" id="KW-0808">Transferase</keyword>
<protein>
    <recommendedName>
        <fullName evidence="2">histidine kinase</fullName>
        <ecNumber evidence="2">2.7.13.3</ecNumber>
    </recommendedName>
</protein>
<dbReference type="Gene3D" id="1.10.287.130">
    <property type="match status" value="1"/>
</dbReference>
<dbReference type="OrthoDB" id="417111at2"/>
<evidence type="ECO:0000256" key="6">
    <source>
        <dbReference type="ARBA" id="ARBA00023012"/>
    </source>
</evidence>
<name>A3IRW6_9CHRO</name>
<keyword evidence="10" id="KW-1185">Reference proteome</keyword>
<dbReference type="GO" id="GO:0016036">
    <property type="term" value="P:cellular response to phosphate starvation"/>
    <property type="evidence" value="ECO:0007669"/>
    <property type="project" value="TreeGrafter"/>
</dbReference>
<dbReference type="InterPro" id="IPR005467">
    <property type="entry name" value="His_kinase_dom"/>
</dbReference>
<dbReference type="SMART" id="SM00388">
    <property type="entry name" value="HisKA"/>
    <property type="match status" value="1"/>
</dbReference>
<dbReference type="InterPro" id="IPR004358">
    <property type="entry name" value="Sig_transdc_His_kin-like_C"/>
</dbReference>
<organism evidence="9 10">
    <name type="scientific">Crocosphaera chwakensis CCY0110</name>
    <dbReference type="NCBI Taxonomy" id="391612"/>
    <lineage>
        <taxon>Bacteria</taxon>
        <taxon>Bacillati</taxon>
        <taxon>Cyanobacteriota</taxon>
        <taxon>Cyanophyceae</taxon>
        <taxon>Oscillatoriophycideae</taxon>
        <taxon>Chroococcales</taxon>
        <taxon>Aphanothecaceae</taxon>
        <taxon>Crocosphaera</taxon>
        <taxon>Crocosphaera chwakensis</taxon>
    </lineage>
</organism>
<comment type="catalytic activity">
    <reaction evidence="1">
        <text>ATP + protein L-histidine = ADP + protein N-phospho-L-histidine.</text>
        <dbReference type="EC" id="2.7.13.3"/>
    </reaction>
</comment>
<dbReference type="InterPro" id="IPR036890">
    <property type="entry name" value="HATPase_C_sf"/>
</dbReference>
<dbReference type="PANTHER" id="PTHR45453:SF1">
    <property type="entry name" value="PHOSPHATE REGULON SENSOR PROTEIN PHOR"/>
    <property type="match status" value="1"/>
</dbReference>
<dbReference type="InterPro" id="IPR036097">
    <property type="entry name" value="HisK_dim/P_sf"/>
</dbReference>
<keyword evidence="7" id="KW-1133">Transmembrane helix</keyword>
<dbReference type="Proteomes" id="UP000003781">
    <property type="component" value="Unassembled WGS sequence"/>
</dbReference>
<evidence type="ECO:0000256" key="4">
    <source>
        <dbReference type="ARBA" id="ARBA00022679"/>
    </source>
</evidence>
<dbReference type="GO" id="GO:0000155">
    <property type="term" value="F:phosphorelay sensor kinase activity"/>
    <property type="evidence" value="ECO:0007669"/>
    <property type="project" value="InterPro"/>
</dbReference>
<keyword evidence="3" id="KW-0597">Phosphoprotein</keyword>
<dbReference type="NCBIfam" id="NF041735">
    <property type="entry name" value="hist_kin_RppB"/>
    <property type="match status" value="1"/>
</dbReference>
<dbReference type="InterPro" id="IPR049835">
    <property type="entry name" value="RppB"/>
</dbReference>
<evidence type="ECO:0000256" key="1">
    <source>
        <dbReference type="ARBA" id="ARBA00000085"/>
    </source>
</evidence>
<dbReference type="Pfam" id="PF02518">
    <property type="entry name" value="HATPase_c"/>
    <property type="match status" value="1"/>
</dbReference>
<evidence type="ECO:0000256" key="7">
    <source>
        <dbReference type="SAM" id="Phobius"/>
    </source>
</evidence>